<dbReference type="AlphaFoldDB" id="A0A9P1E5T3"/>
<proteinExistence type="predicted"/>
<feature type="compositionally biased region" description="Acidic residues" evidence="1">
    <location>
        <begin position="93"/>
        <end position="106"/>
    </location>
</feature>
<feature type="region of interest" description="Disordered" evidence="1">
    <location>
        <begin position="1"/>
        <end position="30"/>
    </location>
</feature>
<organism evidence="2 3">
    <name type="scientific">Cuscuta europaea</name>
    <name type="common">European dodder</name>
    <dbReference type="NCBI Taxonomy" id="41803"/>
    <lineage>
        <taxon>Eukaryota</taxon>
        <taxon>Viridiplantae</taxon>
        <taxon>Streptophyta</taxon>
        <taxon>Embryophyta</taxon>
        <taxon>Tracheophyta</taxon>
        <taxon>Spermatophyta</taxon>
        <taxon>Magnoliopsida</taxon>
        <taxon>eudicotyledons</taxon>
        <taxon>Gunneridae</taxon>
        <taxon>Pentapetalae</taxon>
        <taxon>asterids</taxon>
        <taxon>lamiids</taxon>
        <taxon>Solanales</taxon>
        <taxon>Convolvulaceae</taxon>
        <taxon>Cuscuteae</taxon>
        <taxon>Cuscuta</taxon>
        <taxon>Cuscuta subgen. Cuscuta</taxon>
    </lineage>
</organism>
<evidence type="ECO:0000313" key="2">
    <source>
        <dbReference type="EMBL" id="CAH9081228.1"/>
    </source>
</evidence>
<dbReference type="EMBL" id="CAMAPE010000014">
    <property type="protein sequence ID" value="CAH9081228.1"/>
    <property type="molecule type" value="Genomic_DNA"/>
</dbReference>
<comment type="caution">
    <text evidence="2">The sequence shown here is derived from an EMBL/GenBank/DDBJ whole genome shotgun (WGS) entry which is preliminary data.</text>
</comment>
<reference evidence="2" key="1">
    <citation type="submission" date="2022-07" db="EMBL/GenBank/DDBJ databases">
        <authorList>
            <person name="Macas J."/>
            <person name="Novak P."/>
            <person name="Neumann P."/>
        </authorList>
    </citation>
    <scope>NUCLEOTIDE SEQUENCE</scope>
</reference>
<dbReference type="OrthoDB" id="1252236at2759"/>
<keyword evidence="3" id="KW-1185">Reference proteome</keyword>
<feature type="region of interest" description="Disordered" evidence="1">
    <location>
        <begin position="93"/>
        <end position="130"/>
    </location>
</feature>
<gene>
    <name evidence="2" type="ORF">CEURO_LOCUS7822</name>
</gene>
<feature type="compositionally biased region" description="Polar residues" evidence="1">
    <location>
        <begin position="20"/>
        <end position="30"/>
    </location>
</feature>
<evidence type="ECO:0000313" key="3">
    <source>
        <dbReference type="Proteomes" id="UP001152484"/>
    </source>
</evidence>
<name>A0A9P1E5T3_CUSEU</name>
<evidence type="ECO:0000256" key="1">
    <source>
        <dbReference type="SAM" id="MobiDB-lite"/>
    </source>
</evidence>
<sequence length="130" mass="14321">MPQIKQIAKRARNDDEVGSSRGTTTESEAGLYQVQSKTDVQEINFRTFYTKSIGTLYYPKAAPLRAGLEGFQPIDCTAPPEKIVLNPEVLVEEEGGDAGDGDEDEQGAAAGAWRDEPHGYMPPWEGMHRH</sequence>
<accession>A0A9P1E5T3</accession>
<dbReference type="Proteomes" id="UP001152484">
    <property type="component" value="Unassembled WGS sequence"/>
</dbReference>
<protein>
    <submittedName>
        <fullName evidence="2">Uncharacterized protein</fullName>
    </submittedName>
</protein>